<protein>
    <submittedName>
        <fullName evidence="7">AmpG family muropeptide MFS transporter</fullName>
    </submittedName>
    <submittedName>
        <fullName evidence="8">MFS transporter, PAT family, beta-lactamase induction signal transducer AmpG</fullName>
    </submittedName>
</protein>
<dbReference type="InterPro" id="IPR036259">
    <property type="entry name" value="MFS_trans_sf"/>
</dbReference>
<dbReference type="NCBIfam" id="TIGR00901">
    <property type="entry name" value="2A0125"/>
    <property type="match status" value="1"/>
</dbReference>
<feature type="transmembrane region" description="Helical" evidence="6">
    <location>
        <begin position="494"/>
        <end position="518"/>
    </location>
</feature>
<dbReference type="Proteomes" id="UP000182413">
    <property type="component" value="Unassembled WGS sequence"/>
</dbReference>
<evidence type="ECO:0000256" key="2">
    <source>
        <dbReference type="ARBA" id="ARBA00022448"/>
    </source>
</evidence>
<keyword evidence="4 6" id="KW-1133">Transmembrane helix</keyword>
<dbReference type="EMBL" id="FNAE01000001">
    <property type="protein sequence ID" value="SDD68780.1"/>
    <property type="molecule type" value="Genomic_DNA"/>
</dbReference>
<keyword evidence="5 6" id="KW-0472">Membrane</keyword>
<feature type="transmembrane region" description="Helical" evidence="6">
    <location>
        <begin position="401"/>
        <end position="422"/>
    </location>
</feature>
<dbReference type="GO" id="GO:0016020">
    <property type="term" value="C:membrane"/>
    <property type="evidence" value="ECO:0007669"/>
    <property type="project" value="UniProtKB-SubCell"/>
</dbReference>
<feature type="transmembrane region" description="Helical" evidence="6">
    <location>
        <begin position="193"/>
        <end position="211"/>
    </location>
</feature>
<feature type="transmembrane region" description="Helical" evidence="6">
    <location>
        <begin position="90"/>
        <end position="108"/>
    </location>
</feature>
<dbReference type="OrthoDB" id="9787815at2"/>
<feature type="transmembrane region" description="Helical" evidence="6">
    <location>
        <begin position="280"/>
        <end position="303"/>
    </location>
</feature>
<feature type="transmembrane region" description="Helical" evidence="6">
    <location>
        <begin position="12"/>
        <end position="32"/>
    </location>
</feature>
<reference evidence="7 10" key="2">
    <citation type="submission" date="2023-11" db="EMBL/GenBank/DDBJ databases">
        <title>MicrobeMod: A computational toolkit for identifying prokaryotic methylation and restriction-modification with nanopore sequencing.</title>
        <authorList>
            <person name="Crits-Christoph A."/>
            <person name="Kang S.C."/>
            <person name="Lee H."/>
            <person name="Ostrov N."/>
        </authorList>
    </citation>
    <scope>NUCLEOTIDE SEQUENCE [LARGE SCALE GENOMIC DNA]</scope>
    <source>
        <strain evidence="7 10">ATCC BAA-571</strain>
    </source>
</reference>
<evidence type="ECO:0000313" key="7">
    <source>
        <dbReference type="EMBL" id="MDX5992121.1"/>
    </source>
</evidence>
<dbReference type="Proteomes" id="UP001278050">
    <property type="component" value="Unassembled WGS sequence"/>
</dbReference>
<dbReference type="RefSeq" id="WP_074675819.1">
    <property type="nucleotide sequence ID" value="NZ_FNAE01000001.1"/>
</dbReference>
<proteinExistence type="predicted"/>
<dbReference type="AlphaFoldDB" id="A0A1G6WS92"/>
<dbReference type="GO" id="GO:0022857">
    <property type="term" value="F:transmembrane transporter activity"/>
    <property type="evidence" value="ECO:0007669"/>
    <property type="project" value="InterPro"/>
</dbReference>
<evidence type="ECO:0000256" key="1">
    <source>
        <dbReference type="ARBA" id="ARBA00004141"/>
    </source>
</evidence>
<evidence type="ECO:0000313" key="10">
    <source>
        <dbReference type="Proteomes" id="UP001278050"/>
    </source>
</evidence>
<gene>
    <name evidence="8" type="ORF">SAMN05216575_1011085</name>
    <name evidence="7" type="ORF">SIM71_08650</name>
</gene>
<dbReference type="InterPro" id="IPR011701">
    <property type="entry name" value="MFS"/>
</dbReference>
<evidence type="ECO:0000256" key="3">
    <source>
        <dbReference type="ARBA" id="ARBA00022692"/>
    </source>
</evidence>
<feature type="transmembrane region" description="Helical" evidence="6">
    <location>
        <begin position="530"/>
        <end position="550"/>
    </location>
</feature>
<evidence type="ECO:0000256" key="6">
    <source>
        <dbReference type="SAM" id="Phobius"/>
    </source>
</evidence>
<evidence type="ECO:0000256" key="5">
    <source>
        <dbReference type="ARBA" id="ARBA00023136"/>
    </source>
</evidence>
<evidence type="ECO:0000313" key="9">
    <source>
        <dbReference type="Proteomes" id="UP000182413"/>
    </source>
</evidence>
<dbReference type="InterPro" id="IPR004752">
    <property type="entry name" value="AmpG_permease/AT-1"/>
</dbReference>
<dbReference type="PANTHER" id="PTHR12778:SF10">
    <property type="entry name" value="MAJOR FACILITATOR SUPERFAMILY DOMAIN-CONTAINING PROTEIN 3"/>
    <property type="match status" value="1"/>
</dbReference>
<evidence type="ECO:0000256" key="4">
    <source>
        <dbReference type="ARBA" id="ARBA00022989"/>
    </source>
</evidence>
<comment type="subcellular location">
    <subcellularLocation>
        <location evidence="1">Membrane</location>
        <topology evidence="1">Multi-pass membrane protein</topology>
    </subcellularLocation>
</comment>
<feature type="transmembrane region" description="Helical" evidence="6">
    <location>
        <begin position="467"/>
        <end position="488"/>
    </location>
</feature>
<dbReference type="SUPFAM" id="SSF103473">
    <property type="entry name" value="MFS general substrate transporter"/>
    <property type="match status" value="2"/>
</dbReference>
<dbReference type="PANTHER" id="PTHR12778">
    <property type="entry name" value="SOLUTE CARRIER FAMILY 33 ACETYL-COA TRANSPORTER -RELATED"/>
    <property type="match status" value="1"/>
</dbReference>
<feature type="transmembrane region" description="Helical" evidence="6">
    <location>
        <begin position="114"/>
        <end position="138"/>
    </location>
</feature>
<name>A0A1G6WS92_9GAMM</name>
<dbReference type="Gene3D" id="1.20.1250.20">
    <property type="entry name" value="MFS general substrate transporter like domains"/>
    <property type="match status" value="2"/>
</dbReference>
<dbReference type="Pfam" id="PF07690">
    <property type="entry name" value="MFS_1"/>
    <property type="match status" value="1"/>
</dbReference>
<feature type="transmembrane region" description="Helical" evidence="6">
    <location>
        <begin position="360"/>
        <end position="380"/>
    </location>
</feature>
<feature type="transmembrane region" description="Helical" evidence="6">
    <location>
        <begin position="150"/>
        <end position="173"/>
    </location>
</feature>
<keyword evidence="10" id="KW-1185">Reference proteome</keyword>
<feature type="transmembrane region" description="Helical" evidence="6">
    <location>
        <begin position="315"/>
        <end position="337"/>
    </location>
</feature>
<keyword evidence="3 6" id="KW-0812">Transmembrane</keyword>
<feature type="transmembrane region" description="Helical" evidence="6">
    <location>
        <begin position="52"/>
        <end position="69"/>
    </location>
</feature>
<sequence>MPRKSWREALATYANPATLALLLLGFAAGLPYMLVFSTLSVWLREAGVARETIGFASLIGLAYAFKWVWAPMLDQWRLPLLGKLGRRRSWLVLSQALVAIGLIGMASYDPQTHLSSLIALAVLVAFASATQDIAVDAYRLEILGDEHQAALAAAYMTGYRVAALLATAGALYFAEGFGSTAKDYQFSAWTGTYMLFALLMLPGLLTSIWMREPPAPPHINVAPPKHGFFHQLLAISAVIVLIIAVPTMFIQFYQSDLVPMLLGDVSMQELLYSDRAFLRAMLYSTLACVCASGLFWGGLAPVLKTAAARYGFFHQLLSVLLLIILLIAVPAMVTQFYESDLMLLFQGQVSLQDLLYYDRAFLRALLYTLLTGLSISSLFWGGMAPVLTPINDFIVRYRWQALLLLSLIATYRLSDTVMGVMANVFYIDQGFTKEQIASVSKVFGLVMTLLGAGVGGLLIVRFGIMPILLIGATASAATNLMFMLLVGMGPHLNMLIVTISCDNFSAGLATSAFVAYLSSLTNLKFSATQYALLSSIMLLLPRLIGGYSGVMVESLGYAHFFLATALMGIPTLLLIIIQWRRDKRQPNGDAPVAPVERA</sequence>
<keyword evidence="2" id="KW-0813">Transport</keyword>
<feature type="transmembrane region" description="Helical" evidence="6">
    <location>
        <begin position="442"/>
        <end position="460"/>
    </location>
</feature>
<evidence type="ECO:0000313" key="8">
    <source>
        <dbReference type="EMBL" id="SDD68780.1"/>
    </source>
</evidence>
<dbReference type="EMBL" id="JAWXXP010000001">
    <property type="protein sequence ID" value="MDX5992121.1"/>
    <property type="molecule type" value="Genomic_DNA"/>
</dbReference>
<feature type="transmembrane region" description="Helical" evidence="6">
    <location>
        <begin position="556"/>
        <end position="577"/>
    </location>
</feature>
<feature type="transmembrane region" description="Helical" evidence="6">
    <location>
        <begin position="232"/>
        <end position="253"/>
    </location>
</feature>
<reference evidence="8 9" key="1">
    <citation type="submission" date="2016-10" db="EMBL/GenBank/DDBJ databases">
        <authorList>
            <person name="de Groot N.N."/>
        </authorList>
    </citation>
    <scope>NUCLEOTIDE SEQUENCE [LARGE SCALE GENOMIC DNA]</scope>
    <source>
        <strain evidence="8 9">JCM 10630</strain>
    </source>
</reference>
<accession>A0A1G6WS92</accession>
<organism evidence="8 9">
    <name type="scientific">Ectopseudomonas alcaliphila</name>
    <dbReference type="NCBI Taxonomy" id="101564"/>
    <lineage>
        <taxon>Bacteria</taxon>
        <taxon>Pseudomonadati</taxon>
        <taxon>Pseudomonadota</taxon>
        <taxon>Gammaproteobacteria</taxon>
        <taxon>Pseudomonadales</taxon>
        <taxon>Pseudomonadaceae</taxon>
        <taxon>Ectopseudomonas</taxon>
    </lineage>
</organism>